<dbReference type="PANTHER" id="PTHR44013:SF5">
    <property type="entry name" value="OXIDOREDUCTASE, PUTATIVE (AFU_ORTHOLOGUE AFUA_5G01290)-RELATED"/>
    <property type="match status" value="1"/>
</dbReference>
<dbReference type="PANTHER" id="PTHR44013">
    <property type="entry name" value="ZINC-TYPE ALCOHOL DEHYDROGENASE-LIKE PROTEIN C16A3.02C"/>
    <property type="match status" value="1"/>
</dbReference>
<dbReference type="OrthoDB" id="3509362at2759"/>
<dbReference type="SUPFAM" id="SSF51735">
    <property type="entry name" value="NAD(P)-binding Rossmann-fold domains"/>
    <property type="match status" value="1"/>
</dbReference>
<name>A0A6G1HE67_9PEZI</name>
<dbReference type="CDD" id="cd05289">
    <property type="entry name" value="MDR_like_2"/>
    <property type="match status" value="1"/>
</dbReference>
<dbReference type="Gene3D" id="3.90.180.10">
    <property type="entry name" value="Medium-chain alcohol dehydrogenases, catalytic domain"/>
    <property type="match status" value="1"/>
</dbReference>
<dbReference type="InterPro" id="IPR052733">
    <property type="entry name" value="Chloroplast_QOR"/>
</dbReference>
<dbReference type="InterPro" id="IPR013154">
    <property type="entry name" value="ADH-like_N"/>
</dbReference>
<dbReference type="SUPFAM" id="SSF50129">
    <property type="entry name" value="GroES-like"/>
    <property type="match status" value="1"/>
</dbReference>
<evidence type="ECO:0000259" key="1">
    <source>
        <dbReference type="SMART" id="SM00829"/>
    </source>
</evidence>
<dbReference type="InterPro" id="IPR020843">
    <property type="entry name" value="ER"/>
</dbReference>
<feature type="domain" description="Enoyl reductase (ER)" evidence="1">
    <location>
        <begin position="16"/>
        <end position="328"/>
    </location>
</feature>
<dbReference type="EMBL" id="ML977139">
    <property type="protein sequence ID" value="KAF1991364.1"/>
    <property type="molecule type" value="Genomic_DNA"/>
</dbReference>
<reference evidence="2" key="1">
    <citation type="journal article" date="2020" name="Stud. Mycol.">
        <title>101 Dothideomycetes genomes: a test case for predicting lifestyles and emergence of pathogens.</title>
        <authorList>
            <person name="Haridas S."/>
            <person name="Albert R."/>
            <person name="Binder M."/>
            <person name="Bloem J."/>
            <person name="Labutti K."/>
            <person name="Salamov A."/>
            <person name="Andreopoulos B."/>
            <person name="Baker S."/>
            <person name="Barry K."/>
            <person name="Bills G."/>
            <person name="Bluhm B."/>
            <person name="Cannon C."/>
            <person name="Castanera R."/>
            <person name="Culley D."/>
            <person name="Daum C."/>
            <person name="Ezra D."/>
            <person name="Gonzalez J."/>
            <person name="Henrissat B."/>
            <person name="Kuo A."/>
            <person name="Liang C."/>
            <person name="Lipzen A."/>
            <person name="Lutzoni F."/>
            <person name="Magnuson J."/>
            <person name="Mondo S."/>
            <person name="Nolan M."/>
            <person name="Ohm R."/>
            <person name="Pangilinan J."/>
            <person name="Park H.-J."/>
            <person name="Ramirez L."/>
            <person name="Alfaro M."/>
            <person name="Sun H."/>
            <person name="Tritt A."/>
            <person name="Yoshinaga Y."/>
            <person name="Zwiers L.-H."/>
            <person name="Turgeon B."/>
            <person name="Goodwin S."/>
            <person name="Spatafora J."/>
            <person name="Crous P."/>
            <person name="Grigoriev I."/>
        </authorList>
    </citation>
    <scope>NUCLEOTIDE SEQUENCE</scope>
    <source>
        <strain evidence="2">CBS 113979</strain>
    </source>
</reference>
<accession>A0A6G1HE67</accession>
<dbReference type="GO" id="GO:0016491">
    <property type="term" value="F:oxidoreductase activity"/>
    <property type="evidence" value="ECO:0007669"/>
    <property type="project" value="InterPro"/>
</dbReference>
<sequence length="332" mass="36104">MAPRLPTTVKTLIHNTAEKKLYLTTQPTPTPDFSQDEHLIKVHATAPCSGELLWPINFPEFCVQSPTPIPCFDVAGTVVSAPPSSPFQTGARVWGRTSPARHGMATEYAIATTSELAIVPDNLTWEEAATVPLSALTAWEALFEQSKIGHIESGAWKGKRLLITAASGGVGLWAVQLAKLAGAIVVGTCGPSNVEFVKSLGAEDVVNYRDQSLKHWVEDDRGQREVDIVFDCIGGKSLKDAWWTVKDGGELIGIYEPTEGQRPEELKGKTVRNLFFVMKPIGAPLKEIGKFIESGKLKPALDSTWPFDDYQKAFDKVASGHARGKVVIKIAE</sequence>
<keyword evidence="3" id="KW-1185">Reference proteome</keyword>
<evidence type="ECO:0000313" key="2">
    <source>
        <dbReference type="EMBL" id="KAF1991364.1"/>
    </source>
</evidence>
<dbReference type="AlphaFoldDB" id="A0A6G1HE67"/>
<proteinExistence type="predicted"/>
<dbReference type="InterPro" id="IPR036291">
    <property type="entry name" value="NAD(P)-bd_dom_sf"/>
</dbReference>
<dbReference type="GO" id="GO:0008270">
    <property type="term" value="F:zinc ion binding"/>
    <property type="evidence" value="ECO:0007669"/>
    <property type="project" value="InterPro"/>
</dbReference>
<dbReference type="InterPro" id="IPR002364">
    <property type="entry name" value="Quin_OxRdtase/zeta-crystal_CS"/>
</dbReference>
<organism evidence="2 3">
    <name type="scientific">Aulographum hederae CBS 113979</name>
    <dbReference type="NCBI Taxonomy" id="1176131"/>
    <lineage>
        <taxon>Eukaryota</taxon>
        <taxon>Fungi</taxon>
        <taxon>Dikarya</taxon>
        <taxon>Ascomycota</taxon>
        <taxon>Pezizomycotina</taxon>
        <taxon>Dothideomycetes</taxon>
        <taxon>Pleosporomycetidae</taxon>
        <taxon>Aulographales</taxon>
        <taxon>Aulographaceae</taxon>
    </lineage>
</organism>
<dbReference type="Pfam" id="PF13602">
    <property type="entry name" value="ADH_zinc_N_2"/>
    <property type="match status" value="1"/>
</dbReference>
<dbReference type="Proteomes" id="UP000800041">
    <property type="component" value="Unassembled WGS sequence"/>
</dbReference>
<dbReference type="SMART" id="SM00829">
    <property type="entry name" value="PKS_ER"/>
    <property type="match status" value="1"/>
</dbReference>
<dbReference type="Pfam" id="PF08240">
    <property type="entry name" value="ADH_N"/>
    <property type="match status" value="1"/>
</dbReference>
<protein>
    <submittedName>
        <fullName evidence="2">Putative zinc-binding oxidoreductase</fullName>
    </submittedName>
</protein>
<dbReference type="InterPro" id="IPR011032">
    <property type="entry name" value="GroES-like_sf"/>
</dbReference>
<evidence type="ECO:0000313" key="3">
    <source>
        <dbReference type="Proteomes" id="UP000800041"/>
    </source>
</evidence>
<dbReference type="PROSITE" id="PS01162">
    <property type="entry name" value="QOR_ZETA_CRYSTAL"/>
    <property type="match status" value="1"/>
</dbReference>
<gene>
    <name evidence="2" type="ORF">K402DRAFT_345977</name>
</gene>
<dbReference type="Gene3D" id="3.40.50.720">
    <property type="entry name" value="NAD(P)-binding Rossmann-like Domain"/>
    <property type="match status" value="1"/>
</dbReference>